<name>A0A0L0H739_SPIPD</name>
<evidence type="ECO:0000259" key="2">
    <source>
        <dbReference type="Pfam" id="PF09995"/>
    </source>
</evidence>
<proteinExistence type="predicted"/>
<dbReference type="GeneID" id="27691169"/>
<reference evidence="3 4" key="1">
    <citation type="submission" date="2009-08" db="EMBL/GenBank/DDBJ databases">
        <title>The Genome Sequence of Spizellomyces punctatus strain DAOM BR117.</title>
        <authorList>
            <consortium name="The Broad Institute Genome Sequencing Platform"/>
            <person name="Russ C."/>
            <person name="Cuomo C."/>
            <person name="Shea T."/>
            <person name="Young S.K."/>
            <person name="Zeng Q."/>
            <person name="Koehrsen M."/>
            <person name="Haas B."/>
            <person name="Borodovsky M."/>
            <person name="Guigo R."/>
            <person name="Alvarado L."/>
            <person name="Berlin A."/>
            <person name="Bochicchio J."/>
            <person name="Borenstein D."/>
            <person name="Chapman S."/>
            <person name="Chen Z."/>
            <person name="Engels R."/>
            <person name="Freedman E."/>
            <person name="Gellesch M."/>
            <person name="Goldberg J."/>
            <person name="Griggs A."/>
            <person name="Gujja S."/>
            <person name="Heiman D."/>
            <person name="Hepburn T."/>
            <person name="Howarth C."/>
            <person name="Jen D."/>
            <person name="Larson L."/>
            <person name="Lewis B."/>
            <person name="Mehta T."/>
            <person name="Park D."/>
            <person name="Pearson M."/>
            <person name="Roberts A."/>
            <person name="Saif S."/>
            <person name="Shenoy N."/>
            <person name="Sisk P."/>
            <person name="Stolte C."/>
            <person name="Sykes S."/>
            <person name="Thomson T."/>
            <person name="Walk T."/>
            <person name="White J."/>
            <person name="Yandava C."/>
            <person name="Burger G."/>
            <person name="Gray M.W."/>
            <person name="Holland P.W.H."/>
            <person name="King N."/>
            <person name="Lang F.B.F."/>
            <person name="Roger A.J."/>
            <person name="Ruiz-Trillo I."/>
            <person name="Lander E."/>
            <person name="Nusbaum C."/>
        </authorList>
    </citation>
    <scope>NUCLEOTIDE SEQUENCE [LARGE SCALE GENOMIC DNA]</scope>
    <source>
        <strain evidence="3 4">DAOM BR117</strain>
    </source>
</reference>
<dbReference type="RefSeq" id="XP_016604819.1">
    <property type="nucleotide sequence ID" value="XM_016756138.1"/>
</dbReference>
<dbReference type="Pfam" id="PF09995">
    <property type="entry name" value="MPAB_Lcp_cat"/>
    <property type="match status" value="1"/>
</dbReference>
<dbReference type="PANTHER" id="PTHR37539">
    <property type="entry name" value="SECRETED PROTEIN-RELATED"/>
    <property type="match status" value="1"/>
</dbReference>
<keyword evidence="1" id="KW-0472">Membrane</keyword>
<dbReference type="eggNOG" id="ENOG502S088">
    <property type="taxonomic scope" value="Eukaryota"/>
</dbReference>
<dbReference type="InParanoid" id="A0A0L0H739"/>
<feature type="transmembrane region" description="Helical" evidence="1">
    <location>
        <begin position="209"/>
        <end position="231"/>
    </location>
</feature>
<dbReference type="InterPro" id="IPR037473">
    <property type="entry name" value="Lcp-like"/>
</dbReference>
<evidence type="ECO:0000256" key="1">
    <source>
        <dbReference type="SAM" id="Phobius"/>
    </source>
</evidence>
<dbReference type="AlphaFoldDB" id="A0A0L0H739"/>
<dbReference type="PANTHER" id="PTHR37539:SF1">
    <property type="entry name" value="ER-BOUND OXYGENASE MPAB_MPAB'_RUBBER OXYGENASE CATALYTIC DOMAIN-CONTAINING PROTEIN"/>
    <property type="match status" value="1"/>
</dbReference>
<keyword evidence="4" id="KW-1185">Reference proteome</keyword>
<dbReference type="VEuPathDB" id="FungiDB:SPPG_07987"/>
<dbReference type="EMBL" id="KQ257467">
    <property type="protein sequence ID" value="KNC96779.1"/>
    <property type="molecule type" value="Genomic_DNA"/>
</dbReference>
<dbReference type="OMA" id="AYRRYPL"/>
<keyword evidence="1" id="KW-1133">Transmembrane helix</keyword>
<dbReference type="InterPro" id="IPR018713">
    <property type="entry name" value="MPAB/Lcp_cat_dom"/>
</dbReference>
<organism evidence="3 4">
    <name type="scientific">Spizellomyces punctatus (strain DAOM BR117)</name>
    <dbReference type="NCBI Taxonomy" id="645134"/>
    <lineage>
        <taxon>Eukaryota</taxon>
        <taxon>Fungi</taxon>
        <taxon>Fungi incertae sedis</taxon>
        <taxon>Chytridiomycota</taxon>
        <taxon>Chytridiomycota incertae sedis</taxon>
        <taxon>Chytridiomycetes</taxon>
        <taxon>Spizellomycetales</taxon>
        <taxon>Spizellomycetaceae</taxon>
        <taxon>Spizellomyces</taxon>
    </lineage>
</organism>
<feature type="transmembrane region" description="Helical" evidence="1">
    <location>
        <begin position="338"/>
        <end position="364"/>
    </location>
</feature>
<evidence type="ECO:0000313" key="3">
    <source>
        <dbReference type="EMBL" id="KNC96779.1"/>
    </source>
</evidence>
<evidence type="ECO:0000313" key="4">
    <source>
        <dbReference type="Proteomes" id="UP000053201"/>
    </source>
</evidence>
<sequence>MPPLTSATWFDYDHFSRNLNICSNPTHPIPLNDLLYTGDPIADAAYTSVKRSGPPYRTFDDILVKRDSGNHELTGAERAFLREVEHVPEWVDWDKVNRGRDVFWRNMGAIQVVLLYASLAGGFSIPRVNDVLIRTGYLSNPRHINRRLLETGQMINDIMQHGLRPGSDGWKSVLRVRFLHCAVRRRQLPEKTEDTVNSKKVIPINQTDLIGTLLGFQCSVITGLTYLWIYLTPSERDDYTHLWRYVGYLIGVKEENNPLAHGFEATCACLRDYLELYFVPDHTSTQLSQTLLKTVSSSDGSKSNRPSYELNVSITRRFLSPELADALELPLPTLRYRLLALLFCWVVWVFGLLGYLPGIGGRVIEGRKKRMARIMEAINSKSGQPSPERGVVSKDE</sequence>
<accession>A0A0L0H739</accession>
<gene>
    <name evidence="3" type="ORF">SPPG_07987</name>
</gene>
<dbReference type="OrthoDB" id="6361347at2759"/>
<keyword evidence="1" id="KW-0812">Transmembrane</keyword>
<dbReference type="STRING" id="645134.A0A0L0H739"/>
<dbReference type="Proteomes" id="UP000053201">
    <property type="component" value="Unassembled WGS sequence"/>
</dbReference>
<protein>
    <recommendedName>
        <fullName evidence="2">ER-bound oxygenase mpaB/mpaB'/Rubber oxygenase catalytic domain-containing protein</fullName>
    </recommendedName>
</protein>
<dbReference type="GO" id="GO:0016491">
    <property type="term" value="F:oxidoreductase activity"/>
    <property type="evidence" value="ECO:0007669"/>
    <property type="project" value="InterPro"/>
</dbReference>
<feature type="domain" description="ER-bound oxygenase mpaB/mpaB'/Rubber oxygenase catalytic" evidence="2">
    <location>
        <begin position="104"/>
        <end position="347"/>
    </location>
</feature>